<dbReference type="AlphaFoldDB" id="A0A090DTC5"/>
<name>A0A090DTC5_MESPL</name>
<organism evidence="1 2">
    <name type="scientific">Mesorhizobium plurifarium</name>
    <dbReference type="NCBI Taxonomy" id="69974"/>
    <lineage>
        <taxon>Bacteria</taxon>
        <taxon>Pseudomonadati</taxon>
        <taxon>Pseudomonadota</taxon>
        <taxon>Alphaproteobacteria</taxon>
        <taxon>Hyphomicrobiales</taxon>
        <taxon>Phyllobacteriaceae</taxon>
        <taxon>Mesorhizobium</taxon>
    </lineage>
</organism>
<dbReference type="EMBL" id="CCMZ01000024">
    <property type="protein sequence ID" value="CDX20053.1"/>
    <property type="molecule type" value="Genomic_DNA"/>
</dbReference>
<gene>
    <name evidence="1" type="ORF">MPL3356_300239</name>
</gene>
<protein>
    <submittedName>
        <fullName evidence="1">Uncharacterized protein</fullName>
    </submittedName>
</protein>
<evidence type="ECO:0000313" key="1">
    <source>
        <dbReference type="EMBL" id="CDX20053.1"/>
    </source>
</evidence>
<sequence length="83" mass="9482">MHPINQQRDRGRAARWKPKKWALGGDANLFCSAALSRERIKGESNADEIRQSDKIRYIDGIRLTDQVRYRSRGEPAAERSAQG</sequence>
<keyword evidence="2" id="KW-1185">Reference proteome</keyword>
<dbReference type="Proteomes" id="UP000045285">
    <property type="component" value="Unassembled WGS sequence"/>
</dbReference>
<evidence type="ECO:0000313" key="2">
    <source>
        <dbReference type="Proteomes" id="UP000045285"/>
    </source>
</evidence>
<reference evidence="2" key="1">
    <citation type="submission" date="2014-08" db="EMBL/GenBank/DDBJ databases">
        <authorList>
            <person name="Moulin L."/>
        </authorList>
    </citation>
    <scope>NUCLEOTIDE SEQUENCE [LARGE SCALE GENOMIC DNA]</scope>
</reference>
<accession>A0A090DTC5</accession>
<proteinExistence type="predicted"/>